<protein>
    <submittedName>
        <fullName evidence="2">TerB family tellurite resistance protein</fullName>
    </submittedName>
</protein>
<evidence type="ECO:0000259" key="1">
    <source>
        <dbReference type="Pfam" id="PF05099"/>
    </source>
</evidence>
<evidence type="ECO:0000313" key="2">
    <source>
        <dbReference type="EMBL" id="WCR12642.1"/>
    </source>
</evidence>
<dbReference type="Pfam" id="PF05099">
    <property type="entry name" value="TerB"/>
    <property type="match status" value="1"/>
</dbReference>
<gene>
    <name evidence="2" type="ORF">JHW45_15060</name>
</gene>
<evidence type="ECO:0000313" key="3">
    <source>
        <dbReference type="Proteomes" id="UP001218412"/>
    </source>
</evidence>
<dbReference type="CDD" id="cd07313">
    <property type="entry name" value="terB_like_2"/>
    <property type="match status" value="1"/>
</dbReference>
<organism evidence="2 3">
    <name type="scientific">Paracoccus stylophorae</name>
    <dbReference type="NCBI Taxonomy" id="659350"/>
    <lineage>
        <taxon>Bacteria</taxon>
        <taxon>Pseudomonadati</taxon>
        <taxon>Pseudomonadota</taxon>
        <taxon>Alphaproteobacteria</taxon>
        <taxon>Rhodobacterales</taxon>
        <taxon>Paracoccaceae</taxon>
        <taxon>Paracoccus</taxon>
    </lineage>
</organism>
<dbReference type="InterPro" id="IPR007791">
    <property type="entry name" value="DjlA_N"/>
</dbReference>
<keyword evidence="3" id="KW-1185">Reference proteome</keyword>
<dbReference type="InterPro" id="IPR029024">
    <property type="entry name" value="TerB-like"/>
</dbReference>
<feature type="domain" description="Co-chaperone DjlA N-terminal" evidence="1">
    <location>
        <begin position="26"/>
        <end position="142"/>
    </location>
</feature>
<proteinExistence type="predicted"/>
<dbReference type="Gene3D" id="1.10.3680.10">
    <property type="entry name" value="TerB-like"/>
    <property type="match status" value="1"/>
</dbReference>
<name>A0ABY7T223_9RHOB</name>
<sequence>MFRNLLYRLFSDDVEPRPLAAEDAEVAIAALLVRVARADDHYETSEKQRIDRVLARRRGLNADEAAERRAAAEMLEAEAPDTVRFTRLIKDRIALEDRSGVIGAMWEIAYADGRRDMDEESMVRLVSGLLGVPDRDSALIRQKVLDDMGLQGDRA</sequence>
<accession>A0ABY7T223</accession>
<dbReference type="RefSeq" id="WP_272860634.1">
    <property type="nucleotide sequence ID" value="NZ_CP067134.1"/>
</dbReference>
<dbReference type="SUPFAM" id="SSF158682">
    <property type="entry name" value="TerB-like"/>
    <property type="match status" value="1"/>
</dbReference>
<dbReference type="Proteomes" id="UP001218412">
    <property type="component" value="Chromosome"/>
</dbReference>
<reference evidence="2 3" key="1">
    <citation type="submission" date="2021-01" db="EMBL/GenBank/DDBJ databases">
        <title>Biogeographic distribution of Paracoccus.</title>
        <authorList>
            <person name="Hollensteiner J."/>
            <person name="Leineberger J."/>
            <person name="Brinkhoff T."/>
            <person name="Daniel R."/>
        </authorList>
    </citation>
    <scope>NUCLEOTIDE SEQUENCE [LARGE SCALE GENOMIC DNA]</scope>
    <source>
        <strain evidence="2 3">LMG25392</strain>
    </source>
</reference>
<dbReference type="EMBL" id="CP067134">
    <property type="protein sequence ID" value="WCR12642.1"/>
    <property type="molecule type" value="Genomic_DNA"/>
</dbReference>